<organism evidence="2 3">
    <name type="scientific">Capsicum baccatum</name>
    <name type="common">Peruvian pepper</name>
    <dbReference type="NCBI Taxonomy" id="33114"/>
    <lineage>
        <taxon>Eukaryota</taxon>
        <taxon>Viridiplantae</taxon>
        <taxon>Streptophyta</taxon>
        <taxon>Embryophyta</taxon>
        <taxon>Tracheophyta</taxon>
        <taxon>Spermatophyta</taxon>
        <taxon>Magnoliopsida</taxon>
        <taxon>eudicotyledons</taxon>
        <taxon>Gunneridae</taxon>
        <taxon>Pentapetalae</taxon>
        <taxon>asterids</taxon>
        <taxon>lamiids</taxon>
        <taxon>Solanales</taxon>
        <taxon>Solanaceae</taxon>
        <taxon>Solanoideae</taxon>
        <taxon>Capsiceae</taxon>
        <taxon>Capsicum</taxon>
    </lineage>
</organism>
<dbReference type="InterPro" id="IPR056789">
    <property type="entry name" value="LRR_R13L1-DRL21"/>
</dbReference>
<dbReference type="Gene3D" id="3.80.10.10">
    <property type="entry name" value="Ribonuclease Inhibitor"/>
    <property type="match status" value="1"/>
</dbReference>
<reference evidence="2 3" key="1">
    <citation type="journal article" date="2017" name="Genome Biol.">
        <title>New reference genome sequences of hot pepper reveal the massive evolution of plant disease-resistance genes by retroduplication.</title>
        <authorList>
            <person name="Kim S."/>
            <person name="Park J."/>
            <person name="Yeom S.I."/>
            <person name="Kim Y.M."/>
            <person name="Seo E."/>
            <person name="Kim K.T."/>
            <person name="Kim M.S."/>
            <person name="Lee J.M."/>
            <person name="Cheong K."/>
            <person name="Shin H.S."/>
            <person name="Kim S.B."/>
            <person name="Han K."/>
            <person name="Lee J."/>
            <person name="Park M."/>
            <person name="Lee H.A."/>
            <person name="Lee H.Y."/>
            <person name="Lee Y."/>
            <person name="Oh S."/>
            <person name="Lee J.H."/>
            <person name="Choi E."/>
            <person name="Choi E."/>
            <person name="Lee S.E."/>
            <person name="Jeon J."/>
            <person name="Kim H."/>
            <person name="Choi G."/>
            <person name="Song H."/>
            <person name="Lee J."/>
            <person name="Lee S.C."/>
            <person name="Kwon J.K."/>
            <person name="Lee H.Y."/>
            <person name="Koo N."/>
            <person name="Hong Y."/>
            <person name="Kim R.W."/>
            <person name="Kang W.H."/>
            <person name="Huh J.H."/>
            <person name="Kang B.C."/>
            <person name="Yang T.J."/>
            <person name="Lee Y.H."/>
            <person name="Bennetzen J.L."/>
            <person name="Choi D."/>
        </authorList>
    </citation>
    <scope>NUCLEOTIDE SEQUENCE [LARGE SCALE GENOMIC DNA]</scope>
    <source>
        <strain evidence="3">cv. PBC81</strain>
    </source>
</reference>
<dbReference type="PANTHER" id="PTHR47186:SF42">
    <property type="entry name" value="DISEASE RESISTANCE RPP13-LIKE PROTEIN 1"/>
    <property type="match status" value="1"/>
</dbReference>
<dbReference type="EMBL" id="MLFT02000011">
    <property type="protein sequence ID" value="PHT35253.1"/>
    <property type="molecule type" value="Genomic_DNA"/>
</dbReference>
<dbReference type="STRING" id="33114.A0A2G2VQM2"/>
<protein>
    <recommendedName>
        <fullName evidence="1">R13L1/DRL21-like LRR repeat region domain-containing protein</fullName>
    </recommendedName>
</protein>
<sequence length="215" mass="24634">MEDLGEAHYLYGSLSILELQNVVDRREAQKAKMRDKNSVEKLSLEWSESDADNSQTERDILDELCPHTDIKELQISGYRGTEFQNSLADHSFLKLLVQLSLSNCFDRFSLQALGQLPSLKFLSIRQMHSITEITGDFYGSPSSKKPFNSLEKLKFAEMPEWKQWHVLGNGEFHALQDLSIKDCPKLLGKLTENLCSLTKLRISRCPELNLETPRE</sequence>
<dbReference type="Proteomes" id="UP000224567">
    <property type="component" value="Unassembled WGS sequence"/>
</dbReference>
<evidence type="ECO:0000313" key="3">
    <source>
        <dbReference type="Proteomes" id="UP000224567"/>
    </source>
</evidence>
<dbReference type="OrthoDB" id="1305252at2759"/>
<gene>
    <name evidence="2" type="ORF">CQW23_27053</name>
</gene>
<comment type="caution">
    <text evidence="2">The sequence shown here is derived from an EMBL/GenBank/DDBJ whole genome shotgun (WGS) entry which is preliminary data.</text>
</comment>
<dbReference type="Pfam" id="PF25019">
    <property type="entry name" value="LRR_R13L1-DRL21"/>
    <property type="match status" value="1"/>
</dbReference>
<evidence type="ECO:0000259" key="1">
    <source>
        <dbReference type="Pfam" id="PF25019"/>
    </source>
</evidence>
<evidence type="ECO:0000313" key="2">
    <source>
        <dbReference type="EMBL" id="PHT35253.1"/>
    </source>
</evidence>
<accession>A0A2G2VQM2</accession>
<feature type="domain" description="R13L1/DRL21-like LRR repeat region" evidence="1">
    <location>
        <begin position="1"/>
        <end position="127"/>
    </location>
</feature>
<keyword evidence="3" id="KW-1185">Reference proteome</keyword>
<reference evidence="3" key="2">
    <citation type="journal article" date="2017" name="J. Anim. Genet.">
        <title>Multiple reference genome sequences of hot pepper reveal the massive evolution of plant disease resistance genes by retroduplication.</title>
        <authorList>
            <person name="Kim S."/>
            <person name="Park J."/>
            <person name="Yeom S.-I."/>
            <person name="Kim Y.-M."/>
            <person name="Seo E."/>
            <person name="Kim K.-T."/>
            <person name="Kim M.-S."/>
            <person name="Lee J.M."/>
            <person name="Cheong K."/>
            <person name="Shin H.-S."/>
            <person name="Kim S.-B."/>
            <person name="Han K."/>
            <person name="Lee J."/>
            <person name="Park M."/>
            <person name="Lee H.-A."/>
            <person name="Lee H.-Y."/>
            <person name="Lee Y."/>
            <person name="Oh S."/>
            <person name="Lee J.H."/>
            <person name="Choi E."/>
            <person name="Choi E."/>
            <person name="Lee S.E."/>
            <person name="Jeon J."/>
            <person name="Kim H."/>
            <person name="Choi G."/>
            <person name="Song H."/>
            <person name="Lee J."/>
            <person name="Lee S.-C."/>
            <person name="Kwon J.-K."/>
            <person name="Lee H.-Y."/>
            <person name="Koo N."/>
            <person name="Hong Y."/>
            <person name="Kim R.W."/>
            <person name="Kang W.-H."/>
            <person name="Huh J.H."/>
            <person name="Kang B.-C."/>
            <person name="Yang T.-J."/>
            <person name="Lee Y.-H."/>
            <person name="Bennetzen J.L."/>
            <person name="Choi D."/>
        </authorList>
    </citation>
    <scope>NUCLEOTIDE SEQUENCE [LARGE SCALE GENOMIC DNA]</scope>
    <source>
        <strain evidence="3">cv. PBC81</strain>
    </source>
</reference>
<dbReference type="PANTHER" id="PTHR47186">
    <property type="entry name" value="LEUCINE-RICH REPEAT-CONTAINING PROTEIN 57"/>
    <property type="match status" value="1"/>
</dbReference>
<proteinExistence type="predicted"/>
<dbReference type="SUPFAM" id="SSF52058">
    <property type="entry name" value="L domain-like"/>
    <property type="match status" value="1"/>
</dbReference>
<name>A0A2G2VQM2_CAPBA</name>
<dbReference type="AlphaFoldDB" id="A0A2G2VQM2"/>
<dbReference type="InterPro" id="IPR032675">
    <property type="entry name" value="LRR_dom_sf"/>
</dbReference>